<comment type="caution">
    <text evidence="2">The sequence shown here is derived from an EMBL/GenBank/DDBJ whole genome shotgun (WGS) entry which is preliminary data.</text>
</comment>
<evidence type="ECO:0000313" key="2">
    <source>
        <dbReference type="EMBL" id="CAF1231785.1"/>
    </source>
</evidence>
<dbReference type="EMBL" id="CAJNOJ010000008">
    <property type="protein sequence ID" value="CAF0768686.1"/>
    <property type="molecule type" value="Genomic_DNA"/>
</dbReference>
<dbReference type="OrthoDB" id="204305at2759"/>
<organism evidence="2 3">
    <name type="scientific">Adineta ricciae</name>
    <name type="common">Rotifer</name>
    <dbReference type="NCBI Taxonomy" id="249248"/>
    <lineage>
        <taxon>Eukaryota</taxon>
        <taxon>Metazoa</taxon>
        <taxon>Spiralia</taxon>
        <taxon>Gnathifera</taxon>
        <taxon>Rotifera</taxon>
        <taxon>Eurotatoria</taxon>
        <taxon>Bdelloidea</taxon>
        <taxon>Adinetida</taxon>
        <taxon>Adinetidae</taxon>
        <taxon>Adineta</taxon>
    </lineage>
</organism>
<dbReference type="Proteomes" id="UP000663828">
    <property type="component" value="Unassembled WGS sequence"/>
</dbReference>
<dbReference type="EMBL" id="CAJNOR010001993">
    <property type="protein sequence ID" value="CAF1231785.1"/>
    <property type="molecule type" value="Genomic_DNA"/>
</dbReference>
<accession>A0A814YN30</accession>
<keyword evidence="3" id="KW-1185">Reference proteome</keyword>
<evidence type="ECO:0000313" key="3">
    <source>
        <dbReference type="Proteomes" id="UP000663828"/>
    </source>
</evidence>
<proteinExistence type="predicted"/>
<protein>
    <submittedName>
        <fullName evidence="2">Uncharacterized protein</fullName>
    </submittedName>
</protein>
<gene>
    <name evidence="1" type="ORF">EDS130_LOCUS3181</name>
    <name evidence="2" type="ORF">XAT740_LOCUS25265</name>
</gene>
<reference evidence="2" key="1">
    <citation type="submission" date="2021-02" db="EMBL/GenBank/DDBJ databases">
        <authorList>
            <person name="Nowell W R."/>
        </authorList>
    </citation>
    <scope>NUCLEOTIDE SEQUENCE</scope>
</reference>
<evidence type="ECO:0000313" key="1">
    <source>
        <dbReference type="EMBL" id="CAF0768686.1"/>
    </source>
</evidence>
<dbReference type="AlphaFoldDB" id="A0A814YN30"/>
<sequence>MVPTRLIATKKSATVFCFILLSFMFISNRKSANSSYLLNTGKKEQTFIYRRRPCSCSRPLSQQDSNELIIDETPSSLCSQYSTLRGFHQRIISISMFGFASKSVFDRNSSTTYLHQLIADMNKLYPNWILRVYHDSTIESKLVCSVECTYDHVDFCNANSLGRLGDNHVDIMVSRDLDSPLTLRELAAVDEWISSGKAWHTMRDHPMHFVVMLGGMWGFRPALNRTFSKYVLQTILNRSLVTGYNGRGDQGFLSDNIWPHIQNQIIAHDSYLCREPYSRNSRPWPTRRLPPSNDTNCFVGCSRPCCQPSKYPFGECPTACRPKNHTDWAMC</sequence>
<dbReference type="Proteomes" id="UP000663852">
    <property type="component" value="Unassembled WGS sequence"/>
</dbReference>
<name>A0A814YN30_ADIRI</name>